<dbReference type="PANTHER" id="PTHR31105:SF38">
    <property type="entry name" value="PROTEIN ENHANCED DISEASE RESISTANCE 4"/>
    <property type="match status" value="1"/>
</dbReference>
<dbReference type="InterPro" id="IPR055126">
    <property type="entry name" value="EDR4-like_N"/>
</dbReference>
<dbReference type="AlphaFoldDB" id="A0A2Z6P6K6"/>
<dbReference type="PANTHER" id="PTHR31105">
    <property type="entry name" value="EXTRA-LARGE G-PROTEIN-LIKE"/>
    <property type="match status" value="1"/>
</dbReference>
<dbReference type="GO" id="GO:1900150">
    <property type="term" value="P:regulation of defense response to fungus"/>
    <property type="evidence" value="ECO:0007669"/>
    <property type="project" value="InterPro"/>
</dbReference>
<gene>
    <name evidence="2" type="ORF">TSUD_285470</name>
</gene>
<organism evidence="2 3">
    <name type="scientific">Trifolium subterraneum</name>
    <name type="common">Subterranean clover</name>
    <dbReference type="NCBI Taxonomy" id="3900"/>
    <lineage>
        <taxon>Eukaryota</taxon>
        <taxon>Viridiplantae</taxon>
        <taxon>Streptophyta</taxon>
        <taxon>Embryophyta</taxon>
        <taxon>Tracheophyta</taxon>
        <taxon>Spermatophyta</taxon>
        <taxon>Magnoliopsida</taxon>
        <taxon>eudicotyledons</taxon>
        <taxon>Gunneridae</taxon>
        <taxon>Pentapetalae</taxon>
        <taxon>rosids</taxon>
        <taxon>fabids</taxon>
        <taxon>Fabales</taxon>
        <taxon>Fabaceae</taxon>
        <taxon>Papilionoideae</taxon>
        <taxon>50 kb inversion clade</taxon>
        <taxon>NPAAA clade</taxon>
        <taxon>Hologalegina</taxon>
        <taxon>IRL clade</taxon>
        <taxon>Trifolieae</taxon>
        <taxon>Trifolium</taxon>
    </lineage>
</organism>
<sequence length="112" mass="12346">MSAEVIPRFRLVKCPICHSILPEPGGCDVYQCGGCRTDLKGFSCAKNDVADEEYDDVDCDVAVVLVTWHVTCLVFFLYRCVGRVKTEHDAWTVLVLPVPEAARAGAWTGGWP</sequence>
<protein>
    <recommendedName>
        <fullName evidence="1">Enhanced disease resistance 4-like N-terminal domain-containing protein</fullName>
    </recommendedName>
</protein>
<dbReference type="Proteomes" id="UP000242715">
    <property type="component" value="Unassembled WGS sequence"/>
</dbReference>
<evidence type="ECO:0000313" key="2">
    <source>
        <dbReference type="EMBL" id="GAU43795.1"/>
    </source>
</evidence>
<evidence type="ECO:0000313" key="3">
    <source>
        <dbReference type="Proteomes" id="UP000242715"/>
    </source>
</evidence>
<keyword evidence="3" id="KW-1185">Reference proteome</keyword>
<proteinExistence type="predicted"/>
<dbReference type="OrthoDB" id="1930285at2759"/>
<evidence type="ECO:0000259" key="1">
    <source>
        <dbReference type="Pfam" id="PF22910"/>
    </source>
</evidence>
<dbReference type="Pfam" id="PF22910">
    <property type="entry name" value="EDR4-like_1st"/>
    <property type="match status" value="1"/>
</dbReference>
<accession>A0A2Z6P6K6</accession>
<dbReference type="InterPro" id="IPR040244">
    <property type="entry name" value="EDR4-like"/>
</dbReference>
<dbReference type="EMBL" id="DF973994">
    <property type="protein sequence ID" value="GAU43795.1"/>
    <property type="molecule type" value="Genomic_DNA"/>
</dbReference>
<name>A0A2Z6P6K6_TRISU</name>
<reference evidence="3" key="1">
    <citation type="journal article" date="2017" name="Front. Plant Sci.">
        <title>Climate Clever Clovers: New Paradigm to Reduce the Environmental Footprint of Ruminants by Breeding Low Methanogenic Forages Utilizing Haplotype Variation.</title>
        <authorList>
            <person name="Kaur P."/>
            <person name="Appels R."/>
            <person name="Bayer P.E."/>
            <person name="Keeble-Gagnere G."/>
            <person name="Wang J."/>
            <person name="Hirakawa H."/>
            <person name="Shirasawa K."/>
            <person name="Vercoe P."/>
            <person name="Stefanova K."/>
            <person name="Durmic Z."/>
            <person name="Nichols P."/>
            <person name="Revell C."/>
            <person name="Isobe S.N."/>
            <person name="Edwards D."/>
            <person name="Erskine W."/>
        </authorList>
    </citation>
    <scope>NUCLEOTIDE SEQUENCE [LARGE SCALE GENOMIC DNA]</scope>
    <source>
        <strain evidence="3">cv. Daliak</strain>
    </source>
</reference>
<feature type="domain" description="Enhanced disease resistance 4-like N-terminal" evidence="1">
    <location>
        <begin position="9"/>
        <end position="40"/>
    </location>
</feature>